<name>A0A6L2L8F3_TANCI</name>
<evidence type="ECO:0000313" key="3">
    <source>
        <dbReference type="EMBL" id="GEU58103.1"/>
    </source>
</evidence>
<proteinExistence type="predicted"/>
<evidence type="ECO:0000256" key="1">
    <source>
        <dbReference type="SAM" id="MobiDB-lite"/>
    </source>
</evidence>
<evidence type="ECO:0000259" key="2">
    <source>
        <dbReference type="Pfam" id="PF07727"/>
    </source>
</evidence>
<sequence>MDSSSTSPMLRVAQSGNNNSSWSSLSNTSGVVSSEGNTMNDLLVKILGQLKSLATIHSFGPPGFVQPVGVYTDASLSMIVPQPGPLLYPNMGPMIISPQAQPVVQPGQITTQQPVGQPGQPTTQPATIANGSTQLEGVDVDETFSLVVKPDIIQTVLILAVSQHWSIHQLDVKNAFLHGDLSEMVYMHQPLGFWDSVHPDYTKFSMTDLGSLNYFLGISITRDFSGIFLSQKKYAVKILERVHMVNCNPIRTSVATESKLGVDGEPVSDPTLYQSLVGSLQYLTFTRLDISYAVQQIVELVSVNVVESLVVCRVNIVLVVVKKYRDSYD</sequence>
<accession>A0A6L2L8F3</accession>
<gene>
    <name evidence="3" type="ORF">Tci_030081</name>
</gene>
<protein>
    <recommendedName>
        <fullName evidence="2">Reverse transcriptase Ty1/copia-type domain-containing protein</fullName>
    </recommendedName>
</protein>
<feature type="region of interest" description="Disordered" evidence="1">
    <location>
        <begin position="1"/>
        <end position="34"/>
    </location>
</feature>
<dbReference type="EMBL" id="BKCJ010003945">
    <property type="protein sequence ID" value="GEU58103.1"/>
    <property type="molecule type" value="Genomic_DNA"/>
</dbReference>
<comment type="caution">
    <text evidence="3">The sequence shown here is derived from an EMBL/GenBank/DDBJ whole genome shotgun (WGS) entry which is preliminary data.</text>
</comment>
<feature type="compositionally biased region" description="Low complexity" evidence="1">
    <location>
        <begin position="15"/>
        <end position="34"/>
    </location>
</feature>
<feature type="domain" description="Reverse transcriptase Ty1/copia-type" evidence="2">
    <location>
        <begin position="202"/>
        <end position="253"/>
    </location>
</feature>
<feature type="domain" description="Reverse transcriptase Ty1/copia-type" evidence="2">
    <location>
        <begin position="127"/>
        <end position="194"/>
    </location>
</feature>
<dbReference type="InterPro" id="IPR013103">
    <property type="entry name" value="RVT_2"/>
</dbReference>
<dbReference type="Pfam" id="PF07727">
    <property type="entry name" value="RVT_2"/>
    <property type="match status" value="2"/>
</dbReference>
<dbReference type="InterPro" id="IPR043502">
    <property type="entry name" value="DNA/RNA_pol_sf"/>
</dbReference>
<organism evidence="3">
    <name type="scientific">Tanacetum cinerariifolium</name>
    <name type="common">Dalmatian daisy</name>
    <name type="synonym">Chrysanthemum cinerariifolium</name>
    <dbReference type="NCBI Taxonomy" id="118510"/>
    <lineage>
        <taxon>Eukaryota</taxon>
        <taxon>Viridiplantae</taxon>
        <taxon>Streptophyta</taxon>
        <taxon>Embryophyta</taxon>
        <taxon>Tracheophyta</taxon>
        <taxon>Spermatophyta</taxon>
        <taxon>Magnoliopsida</taxon>
        <taxon>eudicotyledons</taxon>
        <taxon>Gunneridae</taxon>
        <taxon>Pentapetalae</taxon>
        <taxon>asterids</taxon>
        <taxon>campanulids</taxon>
        <taxon>Asterales</taxon>
        <taxon>Asteraceae</taxon>
        <taxon>Asteroideae</taxon>
        <taxon>Anthemideae</taxon>
        <taxon>Anthemidinae</taxon>
        <taxon>Tanacetum</taxon>
    </lineage>
</organism>
<reference evidence="3" key="1">
    <citation type="journal article" date="2019" name="Sci. Rep.">
        <title>Draft genome of Tanacetum cinerariifolium, the natural source of mosquito coil.</title>
        <authorList>
            <person name="Yamashiro T."/>
            <person name="Shiraishi A."/>
            <person name="Satake H."/>
            <person name="Nakayama K."/>
        </authorList>
    </citation>
    <scope>NUCLEOTIDE SEQUENCE</scope>
</reference>
<dbReference type="AlphaFoldDB" id="A0A6L2L8F3"/>
<dbReference type="SUPFAM" id="SSF56672">
    <property type="entry name" value="DNA/RNA polymerases"/>
    <property type="match status" value="1"/>
</dbReference>